<evidence type="ECO:0000313" key="5">
    <source>
        <dbReference type="Proteomes" id="UP000192468"/>
    </source>
</evidence>
<keyword evidence="2" id="KW-0812">Transmembrane</keyword>
<feature type="transmembrane region" description="Helical" evidence="2">
    <location>
        <begin position="656"/>
        <end position="680"/>
    </location>
</feature>
<dbReference type="InterPro" id="IPR009628">
    <property type="entry name" value="Phage_tape_measure_N"/>
</dbReference>
<dbReference type="Gene3D" id="1.10.287.1490">
    <property type="match status" value="1"/>
</dbReference>
<keyword evidence="5" id="KW-1185">Reference proteome</keyword>
<gene>
    <name evidence="4" type="ORF">SAMN02745134_00248</name>
</gene>
<accession>A0A1W1WZW5</accession>
<feature type="transmembrane region" description="Helical" evidence="2">
    <location>
        <begin position="616"/>
        <end position="636"/>
    </location>
</feature>
<feature type="coiled-coil region" evidence="1">
    <location>
        <begin position="131"/>
        <end position="165"/>
    </location>
</feature>
<dbReference type="Pfam" id="PF06791">
    <property type="entry name" value="TMP_2"/>
    <property type="match status" value="1"/>
</dbReference>
<dbReference type="RefSeq" id="WP_084113455.1">
    <property type="nucleotide sequence ID" value="NZ_FWXH01000002.1"/>
</dbReference>
<reference evidence="4 5" key="1">
    <citation type="submission" date="2017-04" db="EMBL/GenBank/DDBJ databases">
        <authorList>
            <person name="Afonso C.L."/>
            <person name="Miller P.J."/>
            <person name="Scott M.A."/>
            <person name="Spackman E."/>
            <person name="Goraichik I."/>
            <person name="Dimitrov K.M."/>
            <person name="Suarez D.L."/>
            <person name="Swayne D.E."/>
        </authorList>
    </citation>
    <scope>NUCLEOTIDE SEQUENCE [LARGE SCALE GENOMIC DNA]</scope>
    <source>
        <strain evidence="4 5">DSM 12555</strain>
    </source>
</reference>
<proteinExistence type="predicted"/>
<dbReference type="PANTHER" id="PTHR37813:SF1">
    <property type="entry name" value="FELS-2 PROPHAGE PROTEIN"/>
    <property type="match status" value="1"/>
</dbReference>
<name>A0A1W1WZW5_9CLOT</name>
<evidence type="ECO:0000313" key="4">
    <source>
        <dbReference type="EMBL" id="SMC17167.1"/>
    </source>
</evidence>
<evidence type="ECO:0000259" key="3">
    <source>
        <dbReference type="Pfam" id="PF06791"/>
    </source>
</evidence>
<dbReference type="OrthoDB" id="9780715at2"/>
<evidence type="ECO:0000256" key="1">
    <source>
        <dbReference type="SAM" id="Coils"/>
    </source>
</evidence>
<keyword evidence="1" id="KW-0175">Coiled coil</keyword>
<dbReference type="SUPFAM" id="SSF48371">
    <property type="entry name" value="ARM repeat"/>
    <property type="match status" value="1"/>
</dbReference>
<dbReference type="InterPro" id="IPR016024">
    <property type="entry name" value="ARM-type_fold"/>
</dbReference>
<dbReference type="STRING" id="1121291.SAMN02745134_00248"/>
<protein>
    <submittedName>
        <fullName evidence="4">Phage-related protein</fullName>
    </submittedName>
</protein>
<feature type="transmembrane region" description="Helical" evidence="2">
    <location>
        <begin position="553"/>
        <end position="571"/>
    </location>
</feature>
<keyword evidence="2" id="KW-1133">Transmembrane helix</keyword>
<dbReference type="Gene3D" id="1.20.120.20">
    <property type="entry name" value="Apolipoprotein"/>
    <property type="match status" value="2"/>
</dbReference>
<organism evidence="4 5">
    <name type="scientific">Clostridium acidisoli DSM 12555</name>
    <dbReference type="NCBI Taxonomy" id="1121291"/>
    <lineage>
        <taxon>Bacteria</taxon>
        <taxon>Bacillati</taxon>
        <taxon>Bacillota</taxon>
        <taxon>Clostridia</taxon>
        <taxon>Eubacteriales</taxon>
        <taxon>Clostridiaceae</taxon>
        <taxon>Clostridium</taxon>
    </lineage>
</organism>
<feature type="domain" description="Bacteriophage tail tape measure N-terminal" evidence="3">
    <location>
        <begin position="201"/>
        <end position="348"/>
    </location>
</feature>
<evidence type="ECO:0000256" key="2">
    <source>
        <dbReference type="SAM" id="Phobius"/>
    </source>
</evidence>
<sequence length="1036" mass="109831">MAATLDLGALSYTMKIKKDGSWSSGFSDAEGDLKNYQEKVKQADEINKTFESSMKGFASSLSATGTSFENIDAKLKLWFMDNKESASAIDINNKAIDSNKAKMAELDEQLTKGNTILKETSTVFGESSEQYKKVENSIVGLEISYKELEEENRRLATSNKEMEGSANPSFLDRLKSSVAGVGTGTEEAAEKGKKSGGILSSAFSSVKNVVMNTAIPIMAGMGLQSLIDKATASQQALGQMNTVLNSTHGAAGMTRDALLNLASSQAQVTTYSKGANVATENLLLTFTNIGSKTFPQALTAVNDMSTALGQDTKDSAIQLGKALNDPVKGITALSRVGVSFTDQQKNQIAAMEKAGNVAGAQGVILQELQKEFGGSAEAAGKTFGGQLSILKNQLFSVGTSIMSQLMPPLTSFMGMINSHMPQIQSIVSSVINGISTTFKTLGPIVLGIGQDILKIATNIFPQLSGSSGNLGKTLLDLAKGGLTTVKEIFDWLAQHGEVTKAAIIGIGSAIATLKIAKTIQSTVDGVSKLKKTLTSLQGGGNIIKAIFGAGPEALAFAAIIVVVAGAAYLIIKNWGSISNFFKNLWKDVTSVTSSAWNGIKSFFSGLWTWISNFFKQWGTVILAVIAPFIGVPLLIIQHWSQIKGQLSNIWNGLKAVASSAFNGIKSAIMTVITPIVNSVINLFNKLKPGLTTIFNGVKTVISSIWLGIKTVILGPVLLILDLVTGNFSKLASDAQGIFNNLKGALNGIWGGIKQVFIGTVQVIGTLLQTLWSGIVNTAQSLWNNFTSFMSNLWTNIKNTAINAWTSLKSSVINLVTSIVQGAINLWNSLISWFENLPGRLYNLGVSMFSSMRNGVSSAISTIGSVITNGFNSAISFLEGLPGKALTWGKDFIDGLIKGITGSVGAIGNAVSGIGDTIRSFLHFSVPDEGPLTDYESWMPDFMKGLSQGIEKNKHLVTNAVKNLAGDVKVGMNLAPAIAGVSNNIGESNETTKIDGSNGLAIHFNGSVTLNGYKDVKKFARDIYNVQQDYINGKGGN</sequence>
<keyword evidence="2" id="KW-0472">Membrane</keyword>
<dbReference type="PANTHER" id="PTHR37813">
    <property type="entry name" value="FELS-2 PROPHAGE PROTEIN"/>
    <property type="match status" value="1"/>
</dbReference>
<dbReference type="EMBL" id="FWXH01000002">
    <property type="protein sequence ID" value="SMC17167.1"/>
    <property type="molecule type" value="Genomic_DNA"/>
</dbReference>
<feature type="coiled-coil region" evidence="1">
    <location>
        <begin position="26"/>
        <end position="53"/>
    </location>
</feature>
<dbReference type="AlphaFoldDB" id="A0A1W1WZW5"/>
<dbReference type="Proteomes" id="UP000192468">
    <property type="component" value="Unassembled WGS sequence"/>
</dbReference>
<feature type="transmembrane region" description="Helical" evidence="2">
    <location>
        <begin position="700"/>
        <end position="720"/>
    </location>
</feature>